<proteinExistence type="predicted"/>
<evidence type="ECO:0000313" key="2">
    <source>
        <dbReference type="Proteomes" id="UP001320706"/>
    </source>
</evidence>
<gene>
    <name evidence="1" type="ORF">M8818_002994</name>
</gene>
<name>A0ACC3SGJ2_9PEZI</name>
<keyword evidence="2" id="KW-1185">Reference proteome</keyword>
<reference evidence="1" key="1">
    <citation type="submission" date="2024-02" db="EMBL/GenBank/DDBJ databases">
        <title>Metagenome Assembled Genome of Zalaria obscura JY119.</title>
        <authorList>
            <person name="Vighnesh L."/>
            <person name="Jagadeeshwari U."/>
            <person name="Venkata Ramana C."/>
            <person name="Sasikala C."/>
        </authorList>
    </citation>
    <scope>NUCLEOTIDE SEQUENCE</scope>
    <source>
        <strain evidence="1">JY119</strain>
    </source>
</reference>
<protein>
    <submittedName>
        <fullName evidence="1">Uncharacterized protein</fullName>
    </submittedName>
</protein>
<dbReference type="EMBL" id="JAMKPW020000012">
    <property type="protein sequence ID" value="KAK8212829.1"/>
    <property type="molecule type" value="Genomic_DNA"/>
</dbReference>
<sequence length="165" mass="18526">MFNCMTLRDASSLHPTVPTSDSTQLTFGVILPSCNNTARLVHSRISIPSNNDPGLEQHSCLDLRRQTERHREEDDDKSSQHPPLLETLPRPPLRRPMALSNRARPLARPPLHPPFLLHRPLPLRAAPALARPPQDPRLDLPAARNHAAPQTPDRRQCVVETADTR</sequence>
<evidence type="ECO:0000313" key="1">
    <source>
        <dbReference type="EMBL" id="KAK8212829.1"/>
    </source>
</evidence>
<comment type="caution">
    <text evidence="1">The sequence shown here is derived from an EMBL/GenBank/DDBJ whole genome shotgun (WGS) entry which is preliminary data.</text>
</comment>
<organism evidence="1 2">
    <name type="scientific">Zalaria obscura</name>
    <dbReference type="NCBI Taxonomy" id="2024903"/>
    <lineage>
        <taxon>Eukaryota</taxon>
        <taxon>Fungi</taxon>
        <taxon>Dikarya</taxon>
        <taxon>Ascomycota</taxon>
        <taxon>Pezizomycotina</taxon>
        <taxon>Dothideomycetes</taxon>
        <taxon>Dothideomycetidae</taxon>
        <taxon>Dothideales</taxon>
        <taxon>Zalariaceae</taxon>
        <taxon>Zalaria</taxon>
    </lineage>
</organism>
<dbReference type="Proteomes" id="UP001320706">
    <property type="component" value="Unassembled WGS sequence"/>
</dbReference>
<accession>A0ACC3SGJ2</accession>